<dbReference type="GO" id="GO:0022857">
    <property type="term" value="F:transmembrane transporter activity"/>
    <property type="evidence" value="ECO:0007669"/>
    <property type="project" value="InterPro"/>
</dbReference>
<evidence type="ECO:0000313" key="10">
    <source>
        <dbReference type="Proteomes" id="UP000056255"/>
    </source>
</evidence>
<dbReference type="PROSITE" id="PS50850">
    <property type="entry name" value="MFS"/>
    <property type="match status" value="1"/>
</dbReference>
<sequence length="370" mass="40895" precursor="true">MRPFLIFVTSSSFFLGYFARIAWSIVSVYSTLRPTEIQDSVIFSLFFLGYVIVQIPSGMISDRRPREVVILALVGLAISSFLSGFSTSILQEYVASLLMGLSAGWIYPVTIKILASSFDRRELPVAIGYYSLAWPLSIILAGLTLPYLSINIGWRYSYYMISLLCVIVALLYLKVRVEGGGNSGKFQLIKDRNVIAVSMAGFLFFLSYWIITLYAYKYFLKVGLNGYEAGIAYSFLAVAGIPSTVIAGYLIRRMGVRTTLSTFEGFYGVLTILLSFLVSSVSLFIISFLMGFVRFVITPANSSAVSLIDKGRAGSVSGFANFFWQSSGIVAPLLASLVVIQQGYHVLWIVAGVVILLSAVLYRVLLRIER</sequence>
<dbReference type="PATRIC" id="fig|43687.5.peg.2319"/>
<feature type="transmembrane region" description="Helical" evidence="1">
    <location>
        <begin position="93"/>
        <end position="115"/>
    </location>
</feature>
<feature type="transmembrane region" description="Helical" evidence="1">
    <location>
        <begin position="263"/>
        <end position="286"/>
    </location>
</feature>
<dbReference type="AlphaFoldDB" id="A0A088E754"/>
<dbReference type="Proteomes" id="UP000062398">
    <property type="component" value="Chromosome"/>
</dbReference>
<dbReference type="Proteomes" id="UP000068832">
    <property type="component" value="Chromosome"/>
</dbReference>
<dbReference type="Proteomes" id="UP000061362">
    <property type="component" value="Chromosome"/>
</dbReference>
<evidence type="ECO:0000313" key="8">
    <source>
        <dbReference type="EMBL" id="AKV84057.1"/>
    </source>
</evidence>
<feature type="transmembrane region" description="Helical" evidence="1">
    <location>
        <begin position="127"/>
        <end position="150"/>
    </location>
</feature>
<dbReference type="InterPro" id="IPR020846">
    <property type="entry name" value="MFS_dom"/>
</dbReference>
<feature type="transmembrane region" description="Helical" evidence="1">
    <location>
        <begin position="68"/>
        <end position="87"/>
    </location>
</feature>
<dbReference type="Proteomes" id="UP000029084">
    <property type="component" value="Chromosome"/>
</dbReference>
<reference evidence="3 9" key="1">
    <citation type="journal article" date="2014" name="J. Bacteriol.">
        <title>Role of an Archaeal PitA Transporter in the Copper and Arsenic Resistance of Metallosphaera sedula, an Extreme Thermoacidophile.</title>
        <authorList>
            <person name="McCarthy S."/>
            <person name="Ai C."/>
            <person name="Wheaton G."/>
            <person name="Tevatia R."/>
            <person name="Eckrich V."/>
            <person name="Kelly R."/>
            <person name="Blum P."/>
        </authorList>
    </citation>
    <scope>NUCLEOTIDE SEQUENCE [LARGE SCALE GENOMIC DNA]</scope>
    <source>
        <strain evidence="3 9">CuR1</strain>
    </source>
</reference>
<dbReference type="Proteomes" id="UP000056255">
    <property type="component" value="Chromosome"/>
</dbReference>
<dbReference type="EMBL" id="CP012176">
    <property type="protein sequence ID" value="AKV84057.1"/>
    <property type="molecule type" value="Genomic_DNA"/>
</dbReference>
<dbReference type="EMBL" id="CP012175">
    <property type="protein sequence ID" value="AKV81821.1"/>
    <property type="molecule type" value="Genomic_DNA"/>
</dbReference>
<dbReference type="GeneID" id="91756704"/>
<keyword evidence="1" id="KW-1133">Transmembrane helix</keyword>
<dbReference type="OMA" id="IGVHESA"/>
<evidence type="ECO:0000313" key="12">
    <source>
        <dbReference type="Proteomes" id="UP000062398"/>
    </source>
</evidence>
<dbReference type="PANTHER" id="PTHR23527:SF1">
    <property type="entry name" value="BLL3282 PROTEIN"/>
    <property type="match status" value="1"/>
</dbReference>
<dbReference type="OrthoDB" id="29061at2157"/>
<evidence type="ECO:0000313" key="11">
    <source>
        <dbReference type="Proteomes" id="UP000061362"/>
    </source>
</evidence>
<reference evidence="8 10" key="3">
    <citation type="submission" date="2015-07" db="EMBL/GenBank/DDBJ databases">
        <title>Physiological, transcriptional responses and genome re-sequencing of acid resistant extremely thermoacidophilic Metallosphaera sedula SARC-M1.</title>
        <authorList>
            <person name="Ai C."/>
            <person name="McCarthy S."/>
            <person name="Eckrich V."/>
            <person name="Rudrappa D."/>
            <person name="Qiu G."/>
            <person name="Blum P."/>
        </authorList>
    </citation>
    <scope>NUCLEOTIDE SEQUENCE [LARGE SCALE GENOMIC DNA]</scope>
    <source>
        <strain evidence="8 10">SARC-M1</strain>
    </source>
</reference>
<dbReference type="InterPro" id="IPR011701">
    <property type="entry name" value="MFS"/>
</dbReference>
<dbReference type="EMBL" id="CP012172">
    <property type="protein sequence ID" value="AKV75087.1"/>
    <property type="molecule type" value="Genomic_DNA"/>
</dbReference>
<dbReference type="PANTHER" id="PTHR23527">
    <property type="entry name" value="BLL3282 PROTEIN"/>
    <property type="match status" value="1"/>
</dbReference>
<feature type="transmembrane region" description="Helical" evidence="1">
    <location>
        <begin position="346"/>
        <end position="366"/>
    </location>
</feature>
<evidence type="ECO:0000313" key="14">
    <source>
        <dbReference type="Proteomes" id="UP000068832"/>
    </source>
</evidence>
<evidence type="ECO:0000259" key="2">
    <source>
        <dbReference type="PROSITE" id="PS50850"/>
    </source>
</evidence>
<feature type="domain" description="Major facilitator superfamily (MFS) profile" evidence="2">
    <location>
        <begin position="1"/>
        <end position="370"/>
    </location>
</feature>
<organism evidence="3 9">
    <name type="scientific">Metallosphaera sedula</name>
    <dbReference type="NCBI Taxonomy" id="43687"/>
    <lineage>
        <taxon>Archaea</taxon>
        <taxon>Thermoproteota</taxon>
        <taxon>Thermoprotei</taxon>
        <taxon>Sulfolobales</taxon>
        <taxon>Sulfolobaceae</taxon>
        <taxon>Metallosphaera</taxon>
    </lineage>
</organism>
<dbReference type="InterPro" id="IPR036259">
    <property type="entry name" value="MFS_trans_sf"/>
</dbReference>
<accession>A0A088E754</accession>
<keyword evidence="1" id="KW-0472">Membrane</keyword>
<dbReference type="Proteomes" id="UP000062475">
    <property type="component" value="Chromosome"/>
</dbReference>
<dbReference type="InterPro" id="IPR052952">
    <property type="entry name" value="MFS-Transporter"/>
</dbReference>
<dbReference type="EMBL" id="CP012174">
    <property type="protein sequence ID" value="AKV79576.1"/>
    <property type="molecule type" value="Genomic_DNA"/>
</dbReference>
<protein>
    <submittedName>
        <fullName evidence="4">ABC transporter permease</fullName>
    </submittedName>
    <submittedName>
        <fullName evidence="3">Major facilitator superfamily MFS_1</fullName>
    </submittedName>
</protein>
<name>A0A088E754_9CREN</name>
<reference evidence="11 12" key="2">
    <citation type="journal article" date="2015" name="Genome Announc.">
        <title>Complete Genome Sequences of Evolved Arsenate-Resistant Metallosphaera sedula Strains.</title>
        <authorList>
            <person name="Ai C."/>
            <person name="McCarthy S."/>
            <person name="Schackwitz W."/>
            <person name="Martin J."/>
            <person name="Lipzen A."/>
            <person name="Blum P."/>
        </authorList>
    </citation>
    <scope>NUCLEOTIDE SEQUENCE [LARGE SCALE GENOMIC DNA]</scope>
    <source>
        <strain evidence="6 12">ARS120-1</strain>
        <strain evidence="7 11">ARS120-2</strain>
        <strain evidence="4 14">ARS50-1</strain>
        <strain evidence="5 13">ARS50-2</strain>
    </source>
</reference>
<dbReference type="RefSeq" id="WP_012022088.1">
    <property type="nucleotide sequence ID" value="NZ_AP019770.1"/>
</dbReference>
<gene>
    <name evidence="3" type="ORF">HA72_2162</name>
    <name evidence="4" type="ORF">MsedA_2214</name>
    <name evidence="5" type="ORF">MsedB_2216</name>
    <name evidence="6" type="ORF">MsedC_2214</name>
    <name evidence="7" type="ORF">MsedD_2215</name>
    <name evidence="8" type="ORF">MsedE_2217</name>
</gene>
<feature type="transmembrane region" description="Helical" evidence="1">
    <location>
        <begin position="156"/>
        <end position="173"/>
    </location>
</feature>
<keyword evidence="1" id="KW-0812">Transmembrane</keyword>
<feature type="transmembrane region" description="Helical" evidence="1">
    <location>
        <begin position="194"/>
        <end position="211"/>
    </location>
</feature>
<dbReference type="EMBL" id="CP012173">
    <property type="protein sequence ID" value="AKV77326.1"/>
    <property type="molecule type" value="Genomic_DNA"/>
</dbReference>
<evidence type="ECO:0000313" key="6">
    <source>
        <dbReference type="EMBL" id="AKV79576.1"/>
    </source>
</evidence>
<evidence type="ECO:0000256" key="1">
    <source>
        <dbReference type="SAM" id="Phobius"/>
    </source>
</evidence>
<dbReference type="Gene3D" id="1.20.1250.20">
    <property type="entry name" value="MFS general substrate transporter like domains"/>
    <property type="match status" value="2"/>
</dbReference>
<dbReference type="Pfam" id="PF07690">
    <property type="entry name" value="MFS_1"/>
    <property type="match status" value="1"/>
</dbReference>
<feature type="transmembrane region" description="Helical" evidence="1">
    <location>
        <begin position="40"/>
        <end position="61"/>
    </location>
</feature>
<feature type="transmembrane region" description="Helical" evidence="1">
    <location>
        <begin position="231"/>
        <end position="251"/>
    </location>
</feature>
<proteinExistence type="predicted"/>
<evidence type="ECO:0000313" key="4">
    <source>
        <dbReference type="EMBL" id="AKV75087.1"/>
    </source>
</evidence>
<dbReference type="EMBL" id="CP008822">
    <property type="protein sequence ID" value="AIM28284.1"/>
    <property type="molecule type" value="Genomic_DNA"/>
</dbReference>
<evidence type="ECO:0000313" key="13">
    <source>
        <dbReference type="Proteomes" id="UP000062475"/>
    </source>
</evidence>
<dbReference type="SUPFAM" id="SSF103473">
    <property type="entry name" value="MFS general substrate transporter"/>
    <property type="match status" value="1"/>
</dbReference>
<evidence type="ECO:0000313" key="7">
    <source>
        <dbReference type="EMBL" id="AKV81821.1"/>
    </source>
</evidence>
<evidence type="ECO:0000313" key="3">
    <source>
        <dbReference type="EMBL" id="AIM28284.1"/>
    </source>
</evidence>
<evidence type="ECO:0000313" key="9">
    <source>
        <dbReference type="Proteomes" id="UP000029084"/>
    </source>
</evidence>
<evidence type="ECO:0000313" key="5">
    <source>
        <dbReference type="EMBL" id="AKV77326.1"/>
    </source>
</evidence>